<reference evidence="6 7" key="1">
    <citation type="journal article" date="2024" name="Nat. Commun.">
        <title>Phylogenomics reveals the evolutionary origins of lichenization in chlorophyte algae.</title>
        <authorList>
            <person name="Puginier C."/>
            <person name="Libourel C."/>
            <person name="Otte J."/>
            <person name="Skaloud P."/>
            <person name="Haon M."/>
            <person name="Grisel S."/>
            <person name="Petersen M."/>
            <person name="Berrin J.G."/>
            <person name="Delaux P.M."/>
            <person name="Dal Grande F."/>
            <person name="Keller J."/>
        </authorList>
    </citation>
    <scope>NUCLEOTIDE SEQUENCE [LARGE SCALE GENOMIC DNA]</scope>
    <source>
        <strain evidence="6 7">SAG 2523</strain>
    </source>
</reference>
<dbReference type="Gene3D" id="3.20.20.190">
    <property type="entry name" value="Phosphatidylinositol (PI) phosphodiesterase"/>
    <property type="match status" value="1"/>
</dbReference>
<dbReference type="GO" id="GO:0006629">
    <property type="term" value="P:lipid metabolic process"/>
    <property type="evidence" value="ECO:0007669"/>
    <property type="project" value="InterPro"/>
</dbReference>
<dbReference type="GO" id="GO:0008889">
    <property type="term" value="F:glycerophosphodiester phosphodiesterase activity"/>
    <property type="evidence" value="ECO:0007669"/>
    <property type="project" value="UniProtKB-EC"/>
</dbReference>
<dbReference type="SUPFAM" id="SSF51695">
    <property type="entry name" value="PLC-like phosphodiesterases"/>
    <property type="match status" value="1"/>
</dbReference>
<dbReference type="Proteomes" id="UP001485043">
    <property type="component" value="Unassembled WGS sequence"/>
</dbReference>
<dbReference type="AlphaFoldDB" id="A0AAW1SZ79"/>
<sequence>MVYPAYVIIILIAVYVLYSKVLGRVHASHTLTNYQMAHPVPSVQAKRLLRSCPLGTGTLKAFQALWKTGIHCFDMDAVLTKDGHVLVTHPKRIQAALNSTKTAPLEQNVQNLQLDQVRELGAPAALFPEVDELLEAFAESVKDYPGGAGSQQMLIQGAPSRGPLLFLEFKDKAFSAAAVSQVSEAVKRLGLEKNVAMFLVSDAHQERLVAEDISWEGLFIRGYMDAQQSPDGVWVPDTPSIRRDLLQRHSMVGPSIKLPVAFFAELATATDHQPAYVWNVDDASGLQKAINVSAQDFSMHGFSGLSKQLLEAPPLEEDMLRCIDRKHNAGIGGEGIDVTV</sequence>
<organism evidence="6 7">
    <name type="scientific">Apatococcus fuscideae</name>
    <dbReference type="NCBI Taxonomy" id="2026836"/>
    <lineage>
        <taxon>Eukaryota</taxon>
        <taxon>Viridiplantae</taxon>
        <taxon>Chlorophyta</taxon>
        <taxon>core chlorophytes</taxon>
        <taxon>Trebouxiophyceae</taxon>
        <taxon>Chlorellales</taxon>
        <taxon>Chlorellaceae</taxon>
        <taxon>Apatococcus</taxon>
    </lineage>
</organism>
<keyword evidence="4" id="KW-1133">Transmembrane helix</keyword>
<protein>
    <recommendedName>
        <fullName evidence="1">glycerophosphodiester phosphodiesterase</fullName>
        <ecNumber evidence="1">3.1.4.46</ecNumber>
    </recommendedName>
</protein>
<dbReference type="GO" id="GO:0006071">
    <property type="term" value="P:glycerol metabolic process"/>
    <property type="evidence" value="ECO:0007669"/>
    <property type="project" value="UniProtKB-KW"/>
</dbReference>
<name>A0AAW1SZ79_9CHLO</name>
<evidence type="ECO:0000256" key="3">
    <source>
        <dbReference type="ARBA" id="ARBA00047512"/>
    </source>
</evidence>
<dbReference type="InterPro" id="IPR030395">
    <property type="entry name" value="GP_PDE_dom"/>
</dbReference>
<keyword evidence="4" id="KW-0472">Membrane</keyword>
<evidence type="ECO:0000256" key="4">
    <source>
        <dbReference type="SAM" id="Phobius"/>
    </source>
</evidence>
<comment type="catalytic activity">
    <reaction evidence="3">
        <text>a sn-glycero-3-phosphodiester + H2O = an alcohol + sn-glycerol 3-phosphate + H(+)</text>
        <dbReference type="Rhea" id="RHEA:12969"/>
        <dbReference type="ChEBI" id="CHEBI:15377"/>
        <dbReference type="ChEBI" id="CHEBI:15378"/>
        <dbReference type="ChEBI" id="CHEBI:30879"/>
        <dbReference type="ChEBI" id="CHEBI:57597"/>
        <dbReference type="ChEBI" id="CHEBI:83408"/>
        <dbReference type="EC" id="3.1.4.46"/>
    </reaction>
</comment>
<evidence type="ECO:0000256" key="1">
    <source>
        <dbReference type="ARBA" id="ARBA00012247"/>
    </source>
</evidence>
<evidence type="ECO:0000313" key="7">
    <source>
        <dbReference type="Proteomes" id="UP001485043"/>
    </source>
</evidence>
<accession>A0AAW1SZ79</accession>
<feature type="domain" description="GP-PDE" evidence="5">
    <location>
        <begin position="58"/>
        <end position="124"/>
    </location>
</feature>
<proteinExistence type="predicted"/>
<dbReference type="Pfam" id="PF03009">
    <property type="entry name" value="GDPD"/>
    <property type="match status" value="1"/>
</dbReference>
<dbReference type="EC" id="3.1.4.46" evidence="1"/>
<keyword evidence="7" id="KW-1185">Reference proteome</keyword>
<dbReference type="EMBL" id="JALJOV010000558">
    <property type="protein sequence ID" value="KAK9862781.1"/>
    <property type="molecule type" value="Genomic_DNA"/>
</dbReference>
<gene>
    <name evidence="6" type="ORF">WJX84_010739</name>
</gene>
<dbReference type="InterPro" id="IPR017946">
    <property type="entry name" value="PLC-like_Pdiesterase_TIM-brl"/>
</dbReference>
<evidence type="ECO:0000259" key="5">
    <source>
        <dbReference type="Pfam" id="PF03009"/>
    </source>
</evidence>
<comment type="caution">
    <text evidence="6">The sequence shown here is derived from an EMBL/GenBank/DDBJ whole genome shotgun (WGS) entry which is preliminary data.</text>
</comment>
<keyword evidence="2" id="KW-0319">Glycerol metabolism</keyword>
<evidence type="ECO:0000313" key="6">
    <source>
        <dbReference type="EMBL" id="KAK9862781.1"/>
    </source>
</evidence>
<keyword evidence="4" id="KW-0812">Transmembrane</keyword>
<feature type="transmembrane region" description="Helical" evidence="4">
    <location>
        <begin position="6"/>
        <end position="23"/>
    </location>
</feature>
<evidence type="ECO:0000256" key="2">
    <source>
        <dbReference type="ARBA" id="ARBA00022798"/>
    </source>
</evidence>